<keyword evidence="3" id="KW-1185">Reference proteome</keyword>
<evidence type="ECO:0000256" key="1">
    <source>
        <dbReference type="SAM" id="MobiDB-lite"/>
    </source>
</evidence>
<protein>
    <submittedName>
        <fullName evidence="2">Uncharacterized protein</fullName>
    </submittedName>
</protein>
<dbReference type="STRING" id="6182.A0A4Z2DJV3"/>
<proteinExistence type="predicted"/>
<reference evidence="2 3" key="1">
    <citation type="submission" date="2019-03" db="EMBL/GenBank/DDBJ databases">
        <title>An improved genome assembly of the fluke Schistosoma japonicum.</title>
        <authorList>
            <person name="Hu W."/>
            <person name="Luo F."/>
            <person name="Yin M."/>
            <person name="Mo X."/>
            <person name="Sun C."/>
            <person name="Wu Q."/>
            <person name="Zhu B."/>
            <person name="Xiang M."/>
            <person name="Wang J."/>
            <person name="Wang Y."/>
            <person name="Zhang T."/>
            <person name="Xu B."/>
            <person name="Zheng H."/>
            <person name="Feng Z."/>
        </authorList>
    </citation>
    <scope>NUCLEOTIDE SEQUENCE [LARGE SCALE GENOMIC DNA]</scope>
    <source>
        <strain evidence="2">HuSjv2</strain>
        <tissue evidence="2">Worms</tissue>
    </source>
</reference>
<name>A0A4Z2DJV3_SCHJA</name>
<feature type="region of interest" description="Disordered" evidence="1">
    <location>
        <begin position="67"/>
        <end position="100"/>
    </location>
</feature>
<comment type="caution">
    <text evidence="2">The sequence shown here is derived from an EMBL/GenBank/DDBJ whole genome shotgun (WGS) entry which is preliminary data.</text>
</comment>
<organism evidence="2 3">
    <name type="scientific">Schistosoma japonicum</name>
    <name type="common">Blood fluke</name>
    <dbReference type="NCBI Taxonomy" id="6182"/>
    <lineage>
        <taxon>Eukaryota</taxon>
        <taxon>Metazoa</taxon>
        <taxon>Spiralia</taxon>
        <taxon>Lophotrochozoa</taxon>
        <taxon>Platyhelminthes</taxon>
        <taxon>Trematoda</taxon>
        <taxon>Digenea</taxon>
        <taxon>Strigeidida</taxon>
        <taxon>Schistosomatoidea</taxon>
        <taxon>Schistosomatidae</taxon>
        <taxon>Schistosoma</taxon>
    </lineage>
</organism>
<dbReference type="AlphaFoldDB" id="A0A4Z2DJV3"/>
<evidence type="ECO:0000313" key="3">
    <source>
        <dbReference type="Proteomes" id="UP000311919"/>
    </source>
</evidence>
<feature type="non-terminal residue" evidence="2">
    <location>
        <position position="100"/>
    </location>
</feature>
<sequence>MYTSPPSCCPQVCECGGVRISIGTNEMYGRDGLGTLASQWQSGHLAMTRSSIVLGLGSSAASNFGGGVVGTGNVSTGDDDEDDEGGWISIPENNNAQIPN</sequence>
<dbReference type="Proteomes" id="UP000311919">
    <property type="component" value="Unassembled WGS sequence"/>
</dbReference>
<feature type="compositionally biased region" description="Polar residues" evidence="1">
    <location>
        <begin position="91"/>
        <end position="100"/>
    </location>
</feature>
<dbReference type="EMBL" id="SKCS01000114">
    <property type="protein sequence ID" value="TNN16450.1"/>
    <property type="molecule type" value="Genomic_DNA"/>
</dbReference>
<gene>
    <name evidence="2" type="ORF">EWB00_000439</name>
</gene>
<evidence type="ECO:0000313" key="2">
    <source>
        <dbReference type="EMBL" id="TNN16450.1"/>
    </source>
</evidence>
<accession>A0A4Z2DJV3</accession>